<dbReference type="InterPro" id="IPR017853">
    <property type="entry name" value="GH"/>
</dbReference>
<reference evidence="1 2" key="1">
    <citation type="submission" date="2018-06" db="EMBL/GenBank/DDBJ databases">
        <authorList>
            <consortium name="Pathogen Informatics"/>
            <person name="Doyle S."/>
        </authorList>
    </citation>
    <scope>NUCLEOTIDE SEQUENCE [LARGE SCALE GENOMIC DNA]</scope>
    <source>
        <strain evidence="1 2">NCTC10313</strain>
    </source>
</reference>
<protein>
    <submittedName>
        <fullName evidence="1">Pullulanase</fullName>
        <ecNumber evidence="1">3.2.1.41</ecNumber>
    </submittedName>
</protein>
<keyword evidence="1" id="KW-0326">Glycosidase</keyword>
<dbReference type="EC" id="3.2.1.41" evidence="1"/>
<dbReference type="AlphaFoldDB" id="A0A377Z1E2"/>
<name>A0A377Z1E2_KLEPO</name>
<keyword evidence="1" id="KW-0378">Hydrolase</keyword>
<evidence type="ECO:0000313" key="1">
    <source>
        <dbReference type="EMBL" id="STU58408.1"/>
    </source>
</evidence>
<dbReference type="SUPFAM" id="SSF51445">
    <property type="entry name" value="(Trans)glycosidases"/>
    <property type="match status" value="1"/>
</dbReference>
<dbReference type="Gene3D" id="3.20.20.80">
    <property type="entry name" value="Glycosidases"/>
    <property type="match status" value="1"/>
</dbReference>
<evidence type="ECO:0000313" key="2">
    <source>
        <dbReference type="Proteomes" id="UP000254487"/>
    </source>
</evidence>
<proteinExistence type="predicted"/>
<dbReference type="Proteomes" id="UP000254487">
    <property type="component" value="Unassembled WGS sequence"/>
</dbReference>
<dbReference type="EMBL" id="UGLW01000003">
    <property type="protein sequence ID" value="STU58408.1"/>
    <property type="molecule type" value="Genomic_DNA"/>
</dbReference>
<accession>A0A377Z1E2</accession>
<dbReference type="GO" id="GO:0051060">
    <property type="term" value="F:pullulanase activity"/>
    <property type="evidence" value="ECO:0007669"/>
    <property type="project" value="UniProtKB-EC"/>
</dbReference>
<gene>
    <name evidence="1" type="primary">pulA_5</name>
    <name evidence="1" type="ORF">NCTC10313_01545</name>
</gene>
<organism evidence="1 2">
    <name type="scientific">Klebsiella pneumoniae subsp. ozaenae</name>
    <dbReference type="NCBI Taxonomy" id="574"/>
    <lineage>
        <taxon>Bacteria</taxon>
        <taxon>Pseudomonadati</taxon>
        <taxon>Pseudomonadota</taxon>
        <taxon>Gammaproteobacteria</taxon>
        <taxon>Enterobacterales</taxon>
        <taxon>Enterobacteriaceae</taxon>
        <taxon>Klebsiella/Raoultella group</taxon>
        <taxon>Klebsiella</taxon>
        <taxon>Klebsiella pneumoniae complex</taxon>
    </lineage>
</organism>
<sequence>MIQAIKQDLGMNVIMDVVYNHTNAAGPTDRTSVLDKNRPLVLPASERNHRQRGIGYLLLRLGARAPDVRQAYRRFTGGMDHRL</sequence>